<evidence type="ECO:0000313" key="3">
    <source>
        <dbReference type="Proteomes" id="UP001597546"/>
    </source>
</evidence>
<dbReference type="NCBIfam" id="NF047646">
    <property type="entry name" value="REP_Tyr_transpos"/>
    <property type="match status" value="1"/>
</dbReference>
<protein>
    <submittedName>
        <fullName evidence="2">Transposase</fullName>
    </submittedName>
</protein>
<proteinExistence type="predicted"/>
<feature type="domain" description="Transposase IS200-like" evidence="1">
    <location>
        <begin position="13"/>
        <end position="79"/>
    </location>
</feature>
<evidence type="ECO:0000259" key="1">
    <source>
        <dbReference type="Pfam" id="PF01797"/>
    </source>
</evidence>
<dbReference type="PANTHER" id="PTHR36966:SF1">
    <property type="entry name" value="REP-ASSOCIATED TYROSINE TRANSPOSASE"/>
    <property type="match status" value="1"/>
</dbReference>
<evidence type="ECO:0000313" key="2">
    <source>
        <dbReference type="EMBL" id="MFD2730265.1"/>
    </source>
</evidence>
<gene>
    <name evidence="2" type="ORF">ACFSSE_00960</name>
</gene>
<dbReference type="SUPFAM" id="SSF143422">
    <property type="entry name" value="Transposase IS200-like"/>
    <property type="match status" value="1"/>
</dbReference>
<dbReference type="InterPro" id="IPR036515">
    <property type="entry name" value="Transposase_17_sf"/>
</dbReference>
<name>A0ABW5TNU7_9SPHI</name>
<reference evidence="3" key="1">
    <citation type="journal article" date="2019" name="Int. J. Syst. Evol. Microbiol.">
        <title>The Global Catalogue of Microorganisms (GCM) 10K type strain sequencing project: providing services to taxonomists for standard genome sequencing and annotation.</title>
        <authorList>
            <consortium name="The Broad Institute Genomics Platform"/>
            <consortium name="The Broad Institute Genome Sequencing Center for Infectious Disease"/>
            <person name="Wu L."/>
            <person name="Ma J."/>
        </authorList>
    </citation>
    <scope>NUCLEOTIDE SEQUENCE [LARGE SCALE GENOMIC DNA]</scope>
    <source>
        <strain evidence="3">KCTC 42456</strain>
    </source>
</reference>
<dbReference type="InterPro" id="IPR052715">
    <property type="entry name" value="RAYT_transposase"/>
</dbReference>
<dbReference type="InterPro" id="IPR002686">
    <property type="entry name" value="Transposase_17"/>
</dbReference>
<dbReference type="Gene3D" id="3.30.70.1290">
    <property type="entry name" value="Transposase IS200-like"/>
    <property type="match status" value="1"/>
</dbReference>
<accession>A0ABW5TNU7</accession>
<dbReference type="RefSeq" id="WP_379041034.1">
    <property type="nucleotide sequence ID" value="NZ_JBHSKW010000006.1"/>
</dbReference>
<keyword evidence="3" id="KW-1185">Reference proteome</keyword>
<dbReference type="PANTHER" id="PTHR36966">
    <property type="entry name" value="REP-ASSOCIATED TYROSINE TRANSPOSASE"/>
    <property type="match status" value="1"/>
</dbReference>
<organism evidence="2 3">
    <name type="scientific">Pedobacter alpinus</name>
    <dbReference type="NCBI Taxonomy" id="1590643"/>
    <lineage>
        <taxon>Bacteria</taxon>
        <taxon>Pseudomonadati</taxon>
        <taxon>Bacteroidota</taxon>
        <taxon>Sphingobacteriia</taxon>
        <taxon>Sphingobacteriales</taxon>
        <taxon>Sphingobacteriaceae</taxon>
        <taxon>Pedobacter</taxon>
    </lineage>
</organism>
<dbReference type="EMBL" id="JBHULV010000005">
    <property type="protein sequence ID" value="MFD2730265.1"/>
    <property type="molecule type" value="Genomic_DNA"/>
</dbReference>
<dbReference type="Proteomes" id="UP001597546">
    <property type="component" value="Unassembled WGS sequence"/>
</dbReference>
<dbReference type="Pfam" id="PF01797">
    <property type="entry name" value="Y1_Tnp"/>
    <property type="match status" value="1"/>
</dbReference>
<sequence length="171" mass="20562">MSFAMVYWIDLFIREEYKKILIESWDYCIKNKGMELYGWCIMSSHVHLIIGTKTEKLENIMRDMKKHTSAQLRECIKVHPRESRREWLLWMMERAGKKNSNNSNFQLWRQDNHPILLDDMKKLHDSLDYIHNNPVMAGIVEKPEDYIYSSARDYYDLPGKIKVIKIDPNFC</sequence>
<comment type="caution">
    <text evidence="2">The sequence shown here is derived from an EMBL/GenBank/DDBJ whole genome shotgun (WGS) entry which is preliminary data.</text>
</comment>